<proteinExistence type="predicted"/>
<accession>A0AB33IQP9</accession>
<evidence type="ECO:0000313" key="1">
    <source>
        <dbReference type="EMBL" id="BFO71938.1"/>
    </source>
</evidence>
<name>A0AB33IQP9_9BACT</name>
<organism evidence="1">
    <name type="scientific">Prevotella sp. GTC17253</name>
    <dbReference type="NCBI Taxonomy" id="3236793"/>
    <lineage>
        <taxon>Bacteria</taxon>
        <taxon>Pseudomonadati</taxon>
        <taxon>Bacteroidota</taxon>
        <taxon>Bacteroidia</taxon>
        <taxon>Bacteroidales</taxon>
        <taxon>Prevotellaceae</taxon>
        <taxon>Prevotella</taxon>
    </lineage>
</organism>
<reference evidence="1" key="1">
    <citation type="submission" date="2024-07" db="EMBL/GenBank/DDBJ databases">
        <title>Complete genome sequence of Prevotella sp. YM-2024 GTC17253.</title>
        <authorList>
            <person name="Hayashi M."/>
            <person name="Muto Y."/>
            <person name="Tanaka K."/>
            <person name="Niwa H."/>
        </authorList>
    </citation>
    <scope>NUCLEOTIDE SEQUENCE</scope>
    <source>
        <strain evidence="1">GTC17253</strain>
    </source>
</reference>
<gene>
    <name evidence="1" type="ORF">GTC17253_19040</name>
</gene>
<dbReference type="EMBL" id="AP035785">
    <property type="protein sequence ID" value="BFO71938.1"/>
    <property type="molecule type" value="Genomic_DNA"/>
</dbReference>
<sequence length="225" mass="26740">MSNPSDNIRTLRRDLSPYLFNFLRDDDAPTILHEILTNGTLLSKEHEYICFTDAPITCYLSNLEYFDSWKERGYKAMFSQYGIGIARDWLIENLGARPVIYGQPDEINLLNESIRWRFQELDIHKGDYSWLREWRIPMKELNLYEIPREHIIFIAPKEEELKGYAVDWDFDVDFDYDHGESHPYLIETTKETRSWKGFSINQIKEIENDFVLSARTNTQIIGEKI</sequence>
<protein>
    <submittedName>
        <fullName evidence="1">Uncharacterized protein</fullName>
    </submittedName>
</protein>
<dbReference type="AlphaFoldDB" id="A0AB33IQP9"/>